<keyword evidence="10" id="KW-0175">Coiled coil</keyword>
<dbReference type="PIRSF" id="PIRSF027109">
    <property type="entry name" value="Golgi_SNARE"/>
    <property type="match status" value="1"/>
</dbReference>
<dbReference type="OrthoDB" id="422156at2759"/>
<feature type="coiled-coil region" evidence="10">
    <location>
        <begin position="48"/>
        <end position="75"/>
    </location>
</feature>
<evidence type="ECO:0000256" key="5">
    <source>
        <dbReference type="ARBA" id="ARBA00022927"/>
    </source>
</evidence>
<comment type="subunit">
    <text evidence="9">Component of several multiprotein Golgi SNARE complexes.</text>
</comment>
<dbReference type="PANTHER" id="PTHR21094:SF2">
    <property type="entry name" value="GOLGI SNAP RECEPTOR COMPLEX MEMBER 1"/>
    <property type="match status" value="1"/>
</dbReference>
<dbReference type="PANTHER" id="PTHR21094">
    <property type="entry name" value="GOS-28 SNARE- RELATED"/>
    <property type="match status" value="1"/>
</dbReference>
<dbReference type="EMBL" id="KV448122">
    <property type="protein sequence ID" value="OAX44930.1"/>
    <property type="molecule type" value="Genomic_DNA"/>
</dbReference>
<name>A0A1B7NJ71_9AGAM</name>
<evidence type="ECO:0000256" key="9">
    <source>
        <dbReference type="PIRNR" id="PIRNR027109"/>
    </source>
</evidence>
<keyword evidence="7 9" id="KW-0333">Golgi apparatus</keyword>
<keyword evidence="9" id="KW-0931">ER-Golgi transport</keyword>
<dbReference type="AlphaFoldDB" id="A0A1B7NJ71"/>
<dbReference type="GO" id="GO:0048219">
    <property type="term" value="P:inter-Golgi cisterna vesicle-mediated transport"/>
    <property type="evidence" value="ECO:0007669"/>
    <property type="project" value="TreeGrafter"/>
</dbReference>
<keyword evidence="5 9" id="KW-0653">Protein transport</keyword>
<comment type="similarity">
    <text evidence="2 9">Belongs to the GOSR1 family.</text>
</comment>
<evidence type="ECO:0000313" key="12">
    <source>
        <dbReference type="EMBL" id="OAX44930.1"/>
    </source>
</evidence>
<reference evidence="12 13" key="1">
    <citation type="submission" date="2016-06" db="EMBL/GenBank/DDBJ databases">
        <title>Comparative genomics of the ectomycorrhizal sister species Rhizopogon vinicolor and Rhizopogon vesiculosus (Basidiomycota: Boletales) reveals a divergence of the mating type B locus.</title>
        <authorList>
            <consortium name="DOE Joint Genome Institute"/>
            <person name="Mujic A.B."/>
            <person name="Kuo A."/>
            <person name="Tritt A."/>
            <person name="Lipzen A."/>
            <person name="Chen C."/>
            <person name="Johnson J."/>
            <person name="Sharma A."/>
            <person name="Barry K."/>
            <person name="Grigoriev I.V."/>
            <person name="Spatafora J.W."/>
        </authorList>
    </citation>
    <scope>NUCLEOTIDE SEQUENCE [LARGE SCALE GENOMIC DNA]</scope>
    <source>
        <strain evidence="12 13">AM-OR11-026</strain>
    </source>
</reference>
<evidence type="ECO:0000256" key="7">
    <source>
        <dbReference type="ARBA" id="ARBA00023034"/>
    </source>
</evidence>
<keyword evidence="13" id="KW-1185">Reference proteome</keyword>
<keyword evidence="3 9" id="KW-0813">Transport</keyword>
<dbReference type="FunCoup" id="A0A1B7NJ71">
    <property type="interactions" value="432"/>
</dbReference>
<evidence type="ECO:0000256" key="2">
    <source>
        <dbReference type="ARBA" id="ARBA00008473"/>
    </source>
</evidence>
<evidence type="ECO:0000256" key="1">
    <source>
        <dbReference type="ARBA" id="ARBA00004409"/>
    </source>
</evidence>
<sequence length="224" mass="25408">MADYESLHRQCRTLESLFDGKLTSYSRLASTITRNQDDIEAGGTRERWKDVEGEVEDLLEKLRETNDELLALSNNPDIPPSQSMSRAIQRHREVYQDCAKELRRTKANFQHALDRANLLSGVRNDIEAYKSSAADSLLAERGRIDSSHQIADQILDQAYESRAEFSRQSMSLTSINARMTGVISTMPGINDLLSMIKSRRRRDSIILGILIGICLLLLISYMSR</sequence>
<evidence type="ECO:0000256" key="11">
    <source>
        <dbReference type="SAM" id="Phobius"/>
    </source>
</evidence>
<feature type="transmembrane region" description="Helical" evidence="11">
    <location>
        <begin position="205"/>
        <end position="223"/>
    </location>
</feature>
<dbReference type="GO" id="GO:0006888">
    <property type="term" value="P:endoplasmic reticulum to Golgi vesicle-mediated transport"/>
    <property type="evidence" value="ECO:0007669"/>
    <property type="project" value="InterPro"/>
</dbReference>
<dbReference type="InterPro" id="IPR023601">
    <property type="entry name" value="Golgi_SNAP_su1"/>
</dbReference>
<proteinExistence type="inferred from homology"/>
<keyword evidence="6 11" id="KW-1133">Transmembrane helix</keyword>
<evidence type="ECO:0000313" key="13">
    <source>
        <dbReference type="Proteomes" id="UP000092154"/>
    </source>
</evidence>
<dbReference type="Proteomes" id="UP000092154">
    <property type="component" value="Unassembled WGS sequence"/>
</dbReference>
<dbReference type="GO" id="GO:0000139">
    <property type="term" value="C:Golgi membrane"/>
    <property type="evidence" value="ECO:0007669"/>
    <property type="project" value="UniProtKB-SubCell"/>
</dbReference>
<dbReference type="GO" id="GO:0015031">
    <property type="term" value="P:protein transport"/>
    <property type="evidence" value="ECO:0007669"/>
    <property type="project" value="UniProtKB-KW"/>
</dbReference>
<evidence type="ECO:0000256" key="10">
    <source>
        <dbReference type="SAM" id="Coils"/>
    </source>
</evidence>
<dbReference type="InParanoid" id="A0A1B7NJ71"/>
<protein>
    <recommendedName>
        <fullName evidence="9">Golgi SNAP receptor complex member 1</fullName>
    </recommendedName>
</protein>
<dbReference type="GO" id="GO:0006906">
    <property type="term" value="P:vesicle fusion"/>
    <property type="evidence" value="ECO:0007669"/>
    <property type="project" value="TreeGrafter"/>
</dbReference>
<evidence type="ECO:0000256" key="4">
    <source>
        <dbReference type="ARBA" id="ARBA00022692"/>
    </source>
</evidence>
<comment type="function">
    <text evidence="9">Involved in transport from the ER to the Golgi apparatus as well as in intra-Golgi transport. It belongs to a super-family of proteins called t-SNAREs or soluble NSF (N-ethylmaleimide-sensitive factor) attachment protein receptor.</text>
</comment>
<evidence type="ECO:0000256" key="3">
    <source>
        <dbReference type="ARBA" id="ARBA00022448"/>
    </source>
</evidence>
<dbReference type="GO" id="GO:0005484">
    <property type="term" value="F:SNAP receptor activity"/>
    <property type="evidence" value="ECO:0007669"/>
    <property type="project" value="TreeGrafter"/>
</dbReference>
<organism evidence="12 13">
    <name type="scientific">Rhizopogon vinicolor AM-OR11-026</name>
    <dbReference type="NCBI Taxonomy" id="1314800"/>
    <lineage>
        <taxon>Eukaryota</taxon>
        <taxon>Fungi</taxon>
        <taxon>Dikarya</taxon>
        <taxon>Basidiomycota</taxon>
        <taxon>Agaricomycotina</taxon>
        <taxon>Agaricomycetes</taxon>
        <taxon>Agaricomycetidae</taxon>
        <taxon>Boletales</taxon>
        <taxon>Suillineae</taxon>
        <taxon>Rhizopogonaceae</taxon>
        <taxon>Rhizopogon</taxon>
    </lineage>
</organism>
<keyword evidence="4 11" id="KW-0812">Transmembrane</keyword>
<dbReference type="GO" id="GO:0005801">
    <property type="term" value="C:cis-Golgi network"/>
    <property type="evidence" value="ECO:0007669"/>
    <property type="project" value="InterPro"/>
</dbReference>
<evidence type="ECO:0000256" key="8">
    <source>
        <dbReference type="ARBA" id="ARBA00023136"/>
    </source>
</evidence>
<dbReference type="GO" id="GO:0005797">
    <property type="term" value="C:Golgi medial cisterna"/>
    <property type="evidence" value="ECO:0007669"/>
    <property type="project" value="TreeGrafter"/>
</dbReference>
<accession>A0A1B7NJ71</accession>
<gene>
    <name evidence="12" type="ORF">K503DRAFT_728779</name>
</gene>
<dbReference type="GO" id="GO:0031201">
    <property type="term" value="C:SNARE complex"/>
    <property type="evidence" value="ECO:0007669"/>
    <property type="project" value="TreeGrafter"/>
</dbReference>
<comment type="subcellular location">
    <subcellularLocation>
        <location evidence="1">Golgi apparatus membrane</location>
        <topology evidence="1">Single-pass type IV membrane protein</topology>
    </subcellularLocation>
</comment>
<dbReference type="STRING" id="1314800.A0A1B7NJ71"/>
<dbReference type="Pfam" id="PF12352">
    <property type="entry name" value="V-SNARE_C"/>
    <property type="match status" value="1"/>
</dbReference>
<keyword evidence="8 9" id="KW-0472">Membrane</keyword>
<evidence type="ECO:0000256" key="6">
    <source>
        <dbReference type="ARBA" id="ARBA00022989"/>
    </source>
</evidence>